<dbReference type="AlphaFoldDB" id="C1H3H5"/>
<reference evidence="2 3" key="1">
    <citation type="journal article" date="2011" name="PLoS Genet.">
        <title>Comparative genomic analysis of human fungal pathogens causing paracoccidioidomycosis.</title>
        <authorList>
            <person name="Desjardins C.A."/>
            <person name="Champion M.D."/>
            <person name="Holder J.W."/>
            <person name="Muszewska A."/>
            <person name="Goldberg J."/>
            <person name="Bailao A.M."/>
            <person name="Brigido M.M."/>
            <person name="Ferreira M.E."/>
            <person name="Garcia A.M."/>
            <person name="Grynberg M."/>
            <person name="Gujja S."/>
            <person name="Heiman D.I."/>
            <person name="Henn M.R."/>
            <person name="Kodira C.D."/>
            <person name="Leon-Narvaez H."/>
            <person name="Longo L.V."/>
            <person name="Ma L.J."/>
            <person name="Malavazi I."/>
            <person name="Matsuo A.L."/>
            <person name="Morais F.V."/>
            <person name="Pereira M."/>
            <person name="Rodriguez-Brito S."/>
            <person name="Sakthikumar S."/>
            <person name="Salem-Izacc S.M."/>
            <person name="Sykes S.M."/>
            <person name="Teixeira M.M."/>
            <person name="Vallejo M.C."/>
            <person name="Walter M.E."/>
            <person name="Yandava C."/>
            <person name="Young S."/>
            <person name="Zeng Q."/>
            <person name="Zucker J."/>
            <person name="Felipe M.S."/>
            <person name="Goldman G.H."/>
            <person name="Haas B.J."/>
            <person name="McEwen J.G."/>
            <person name="Nino-Vega G."/>
            <person name="Puccia R."/>
            <person name="San-Blas G."/>
            <person name="Soares C.M."/>
            <person name="Birren B.W."/>
            <person name="Cuomo C.A."/>
        </authorList>
    </citation>
    <scope>NUCLEOTIDE SEQUENCE [LARGE SCALE GENOMIC DNA]</scope>
    <source>
        <strain evidence="3">ATCC MYA-826 / Pb01</strain>
    </source>
</reference>
<gene>
    <name evidence="2" type="ORF">PAAG_05318</name>
</gene>
<evidence type="ECO:0000313" key="3">
    <source>
        <dbReference type="Proteomes" id="UP000002059"/>
    </source>
</evidence>
<dbReference type="OrthoDB" id="2104739at2759"/>
<evidence type="ECO:0000313" key="2">
    <source>
        <dbReference type="EMBL" id="EEH34269.2"/>
    </source>
</evidence>
<accession>C1H3H5</accession>
<dbReference type="KEGG" id="pbl:PAAG_05318"/>
<feature type="region of interest" description="Disordered" evidence="1">
    <location>
        <begin position="70"/>
        <end position="92"/>
    </location>
</feature>
<proteinExistence type="predicted"/>
<dbReference type="GeneID" id="9095967"/>
<dbReference type="VEuPathDB" id="FungiDB:PAAG_05318"/>
<dbReference type="Proteomes" id="UP000002059">
    <property type="component" value="Partially assembled WGS sequence"/>
</dbReference>
<dbReference type="RefSeq" id="XP_015699762.1">
    <property type="nucleotide sequence ID" value="XM_015845536.1"/>
</dbReference>
<evidence type="ECO:0000256" key="1">
    <source>
        <dbReference type="SAM" id="MobiDB-lite"/>
    </source>
</evidence>
<sequence length="92" mass="11012">MSVDWCFHSPFYSPVFLGKLWIVVNLSFEPPPRKLGRETVVCRKLRQECLFRDHHHCVVSRKFDKAEVRKRLNTNKDSTDDDRKPLKDLNKR</sequence>
<dbReference type="EMBL" id="KN294005">
    <property type="protein sequence ID" value="EEH34269.2"/>
    <property type="molecule type" value="Genomic_DNA"/>
</dbReference>
<name>C1H3H5_PARBA</name>
<feature type="compositionally biased region" description="Basic and acidic residues" evidence="1">
    <location>
        <begin position="77"/>
        <end position="92"/>
    </location>
</feature>
<dbReference type="HOGENOM" id="CLU_2413866_0_0_1"/>
<protein>
    <submittedName>
        <fullName evidence="2">Uncharacterized protein</fullName>
    </submittedName>
</protein>
<organism evidence="2 3">
    <name type="scientific">Paracoccidioides lutzii (strain ATCC MYA-826 / Pb01)</name>
    <name type="common">Paracoccidioides brasiliensis</name>
    <dbReference type="NCBI Taxonomy" id="502779"/>
    <lineage>
        <taxon>Eukaryota</taxon>
        <taxon>Fungi</taxon>
        <taxon>Dikarya</taxon>
        <taxon>Ascomycota</taxon>
        <taxon>Pezizomycotina</taxon>
        <taxon>Eurotiomycetes</taxon>
        <taxon>Eurotiomycetidae</taxon>
        <taxon>Onygenales</taxon>
        <taxon>Ajellomycetaceae</taxon>
        <taxon>Paracoccidioides</taxon>
    </lineage>
</organism>
<keyword evidence="3" id="KW-1185">Reference proteome</keyword>